<reference evidence="1 2" key="1">
    <citation type="journal article" date="2019" name="Nat. Med.">
        <title>A library of human gut bacterial isolates paired with longitudinal multiomics data enables mechanistic microbiome research.</title>
        <authorList>
            <person name="Poyet M."/>
            <person name="Groussin M."/>
            <person name="Gibbons S.M."/>
            <person name="Avila-Pacheco J."/>
            <person name="Jiang X."/>
            <person name="Kearney S.M."/>
            <person name="Perrotta A.R."/>
            <person name="Berdy B."/>
            <person name="Zhao S."/>
            <person name="Lieberman T.D."/>
            <person name="Swanson P.K."/>
            <person name="Smith M."/>
            <person name="Roesemann S."/>
            <person name="Alexander J.E."/>
            <person name="Rich S.A."/>
            <person name="Livny J."/>
            <person name="Vlamakis H."/>
            <person name="Clish C."/>
            <person name="Bullock K."/>
            <person name="Deik A."/>
            <person name="Scott J."/>
            <person name="Pierce K.A."/>
            <person name="Xavier R.J."/>
            <person name="Alm E.J."/>
        </authorList>
    </citation>
    <scope>NUCLEOTIDE SEQUENCE [LARGE SCALE GENOMIC DNA]</scope>
    <source>
        <strain evidence="1 2">BIOML-A1</strain>
    </source>
</reference>
<dbReference type="RefSeq" id="WP_154276163.1">
    <property type="nucleotide sequence ID" value="NZ_WKQN01000001.1"/>
</dbReference>
<name>A0A844DKE3_9FIRM</name>
<protein>
    <submittedName>
        <fullName evidence="1">Uncharacterized protein</fullName>
    </submittedName>
</protein>
<proteinExistence type="predicted"/>
<accession>A0A844DKE3</accession>
<dbReference type="EMBL" id="WKQN01000001">
    <property type="protein sequence ID" value="MSC61912.1"/>
    <property type="molecule type" value="Genomic_DNA"/>
</dbReference>
<gene>
    <name evidence="1" type="ORF">GKD95_00820</name>
</gene>
<evidence type="ECO:0000313" key="2">
    <source>
        <dbReference type="Proteomes" id="UP000461506"/>
    </source>
</evidence>
<evidence type="ECO:0000313" key="1">
    <source>
        <dbReference type="EMBL" id="MSC61912.1"/>
    </source>
</evidence>
<dbReference type="AlphaFoldDB" id="A0A844DKE3"/>
<dbReference type="Proteomes" id="UP000461506">
    <property type="component" value="Unassembled WGS sequence"/>
</dbReference>
<sequence>MTRKKAGAGGFFCLHGNSDGTTSPEKSILKIAKFCYALLTNPSQRVPDVSQYTFTRNQNANSEVFQRPPAAWHQIASGYKKYFEKIKKQIDLPVG</sequence>
<organism evidence="1 2">
    <name type="scientific">Faecalibacterium prausnitzii</name>
    <dbReference type="NCBI Taxonomy" id="853"/>
    <lineage>
        <taxon>Bacteria</taxon>
        <taxon>Bacillati</taxon>
        <taxon>Bacillota</taxon>
        <taxon>Clostridia</taxon>
        <taxon>Eubacteriales</taxon>
        <taxon>Oscillospiraceae</taxon>
        <taxon>Faecalibacterium</taxon>
    </lineage>
</organism>
<comment type="caution">
    <text evidence="1">The sequence shown here is derived from an EMBL/GenBank/DDBJ whole genome shotgun (WGS) entry which is preliminary data.</text>
</comment>